<proteinExistence type="predicted"/>
<evidence type="ECO:0000313" key="2">
    <source>
        <dbReference type="EMBL" id="KAF0501206.1"/>
    </source>
</evidence>
<keyword evidence="3" id="KW-1185">Reference proteome</keyword>
<dbReference type="AlphaFoldDB" id="A0A8H4AIW8"/>
<dbReference type="EMBL" id="WTPW01000542">
    <property type="protein sequence ID" value="KAF0501206.1"/>
    <property type="molecule type" value="Genomic_DNA"/>
</dbReference>
<organism evidence="2 3">
    <name type="scientific">Gigaspora margarita</name>
    <dbReference type="NCBI Taxonomy" id="4874"/>
    <lineage>
        <taxon>Eukaryota</taxon>
        <taxon>Fungi</taxon>
        <taxon>Fungi incertae sedis</taxon>
        <taxon>Mucoromycota</taxon>
        <taxon>Glomeromycotina</taxon>
        <taxon>Glomeromycetes</taxon>
        <taxon>Diversisporales</taxon>
        <taxon>Gigasporaceae</taxon>
        <taxon>Gigaspora</taxon>
    </lineage>
</organism>
<evidence type="ECO:0000313" key="3">
    <source>
        <dbReference type="Proteomes" id="UP000439903"/>
    </source>
</evidence>
<comment type="caution">
    <text evidence="2">The sequence shown here is derived from an EMBL/GenBank/DDBJ whole genome shotgun (WGS) entry which is preliminary data.</text>
</comment>
<feature type="coiled-coil region" evidence="1">
    <location>
        <begin position="28"/>
        <end position="58"/>
    </location>
</feature>
<evidence type="ECO:0000256" key="1">
    <source>
        <dbReference type="SAM" id="Coils"/>
    </source>
</evidence>
<keyword evidence="1" id="KW-0175">Coiled coil</keyword>
<reference evidence="2 3" key="1">
    <citation type="journal article" date="2019" name="Environ. Microbiol.">
        <title>At the nexus of three kingdoms: the genome of the mycorrhizal fungus Gigaspora margarita provides insights into plant, endobacterial and fungal interactions.</title>
        <authorList>
            <person name="Venice F."/>
            <person name="Ghignone S."/>
            <person name="Salvioli di Fossalunga A."/>
            <person name="Amselem J."/>
            <person name="Novero M."/>
            <person name="Xianan X."/>
            <person name="Sedzielewska Toro K."/>
            <person name="Morin E."/>
            <person name="Lipzen A."/>
            <person name="Grigoriev I.V."/>
            <person name="Henrissat B."/>
            <person name="Martin F.M."/>
            <person name="Bonfante P."/>
        </authorList>
    </citation>
    <scope>NUCLEOTIDE SEQUENCE [LARGE SCALE GENOMIC DNA]</scope>
    <source>
        <strain evidence="2 3">BEG34</strain>
    </source>
</reference>
<gene>
    <name evidence="2" type="ORF">F8M41_020110</name>
</gene>
<accession>A0A8H4AIW8</accession>
<dbReference type="Proteomes" id="UP000439903">
    <property type="component" value="Unassembled WGS sequence"/>
</dbReference>
<protein>
    <submittedName>
        <fullName evidence="2">Uncharacterized protein</fullName>
    </submittedName>
</protein>
<sequence>MKVNNKFKKSVPESSPYDDRSIDIFFDEGNQNEELNELEELNEELEVITEQIELSIMEEFFDFVAFEEEQKILEQDSSHINSELSYRAKIEYTVADIIFQAKNKYIK</sequence>
<name>A0A8H4AIW8_GIGMA</name>